<dbReference type="CDD" id="cd02947">
    <property type="entry name" value="TRX_family"/>
    <property type="match status" value="1"/>
</dbReference>
<evidence type="ECO:0000259" key="3">
    <source>
        <dbReference type="PROSITE" id="PS51352"/>
    </source>
</evidence>
<dbReference type="InterPro" id="IPR017937">
    <property type="entry name" value="Thioredoxin_CS"/>
</dbReference>
<dbReference type="PROSITE" id="PS00194">
    <property type="entry name" value="THIOREDOXIN_1"/>
    <property type="match status" value="1"/>
</dbReference>
<dbReference type="Gene3D" id="3.40.30.10">
    <property type="entry name" value="Glutaredoxin"/>
    <property type="match status" value="1"/>
</dbReference>
<dbReference type="InterPro" id="IPR049299">
    <property type="entry name" value="Thio2_N"/>
</dbReference>
<dbReference type="PANTHER" id="PTHR45663:SF40">
    <property type="entry name" value="THIOREDOXIN 2"/>
    <property type="match status" value="1"/>
</dbReference>
<evidence type="ECO:0000313" key="4">
    <source>
        <dbReference type="EMBL" id="NDY81662.1"/>
    </source>
</evidence>
<gene>
    <name evidence="4" type="primary">trxC</name>
    <name evidence="4" type="ORF">G3I67_00305</name>
</gene>
<dbReference type="GO" id="GO:0015035">
    <property type="term" value="F:protein-disulfide reductase activity"/>
    <property type="evidence" value="ECO:0007669"/>
    <property type="project" value="TreeGrafter"/>
</dbReference>
<accession>A0A6B2QU00</accession>
<dbReference type="SUPFAM" id="SSF52833">
    <property type="entry name" value="Thioredoxin-like"/>
    <property type="match status" value="1"/>
</dbReference>
<dbReference type="InterPro" id="IPR013766">
    <property type="entry name" value="Thioredoxin_domain"/>
</dbReference>
<dbReference type="NCBIfam" id="NF008229">
    <property type="entry name" value="PRK10996.1"/>
    <property type="match status" value="1"/>
</dbReference>
<dbReference type="PROSITE" id="PS51352">
    <property type="entry name" value="THIOREDOXIN_2"/>
    <property type="match status" value="1"/>
</dbReference>
<keyword evidence="2" id="KW-0676">Redox-active center</keyword>
<dbReference type="PRINTS" id="PR00421">
    <property type="entry name" value="THIOREDOXIN"/>
</dbReference>
<protein>
    <submittedName>
        <fullName evidence="4">Thioredoxin TrxC</fullName>
    </submittedName>
</protein>
<dbReference type="Pfam" id="PF21352">
    <property type="entry name" value="Zn_ribbon_Thio2"/>
    <property type="match status" value="1"/>
</dbReference>
<dbReference type="RefSeq" id="WP_163650990.1">
    <property type="nucleotide sequence ID" value="NZ_JAAGRN010000001.1"/>
</dbReference>
<dbReference type="GO" id="GO:0005829">
    <property type="term" value="C:cytosol"/>
    <property type="evidence" value="ECO:0007669"/>
    <property type="project" value="TreeGrafter"/>
</dbReference>
<dbReference type="PANTHER" id="PTHR45663">
    <property type="entry name" value="GEO12009P1"/>
    <property type="match status" value="1"/>
</dbReference>
<sequence length="148" mass="15750">MLLNCPHCQKANRVPDERLAEQPVCGSCGQNLLNGVHELDASGLASLQAQSALPLIIDFWAPWCGPCRSFAPTFKAAAQKHGGKIIFAKIDTEAQQALGARFNIRSIPTLAVFSGATELGRVSGALPPAQLEELIGQVLQHIDGSHKS</sequence>
<comment type="caution">
    <text evidence="4">The sequence shown here is derived from an EMBL/GenBank/DDBJ whole genome shotgun (WGS) entry which is preliminary data.</text>
</comment>
<feature type="domain" description="Thioredoxin" evidence="3">
    <location>
        <begin position="8"/>
        <end position="140"/>
    </location>
</feature>
<dbReference type="AlphaFoldDB" id="A0A6B2QU00"/>
<name>A0A6B2QU00_9BURK</name>
<dbReference type="InterPro" id="IPR036249">
    <property type="entry name" value="Thioredoxin-like_sf"/>
</dbReference>
<reference evidence="4" key="1">
    <citation type="submission" date="2020-02" db="EMBL/GenBank/DDBJ databases">
        <authorList>
            <person name="Chen W.-M."/>
        </authorList>
    </citation>
    <scope>NUCLEOTIDE SEQUENCE</scope>
    <source>
        <strain evidence="4">NBD-18</strain>
    </source>
</reference>
<proteinExistence type="predicted"/>
<organism evidence="4">
    <name type="scientific">Sheuella amnicola</name>
    <dbReference type="NCBI Taxonomy" id="2707330"/>
    <lineage>
        <taxon>Bacteria</taxon>
        <taxon>Pseudomonadati</taxon>
        <taxon>Pseudomonadota</taxon>
        <taxon>Betaproteobacteria</taxon>
        <taxon>Burkholderiales</taxon>
        <taxon>Alcaligenaceae</taxon>
        <taxon>Sheuella</taxon>
    </lineage>
</organism>
<dbReference type="Pfam" id="PF00085">
    <property type="entry name" value="Thioredoxin"/>
    <property type="match status" value="1"/>
</dbReference>
<dbReference type="Gene3D" id="2.30.30.380">
    <property type="entry name" value="Zn-finger domain of Sec23/24"/>
    <property type="match status" value="1"/>
</dbReference>
<dbReference type="EMBL" id="JAAGRN010000001">
    <property type="protein sequence ID" value="NDY81662.1"/>
    <property type="molecule type" value="Genomic_DNA"/>
</dbReference>
<evidence type="ECO:0000256" key="1">
    <source>
        <dbReference type="ARBA" id="ARBA00023157"/>
    </source>
</evidence>
<keyword evidence="1" id="KW-1015">Disulfide bond</keyword>
<evidence type="ECO:0000256" key="2">
    <source>
        <dbReference type="ARBA" id="ARBA00023284"/>
    </source>
</evidence>